<dbReference type="Proteomes" id="UP000282985">
    <property type="component" value="Unassembled WGS sequence"/>
</dbReference>
<comment type="caution">
    <text evidence="1">The sequence shown here is derived from an EMBL/GenBank/DDBJ whole genome shotgun (WGS) entry which is preliminary data.</text>
</comment>
<organism evidence="1 2">
    <name type="scientific">Ancylomarina longa</name>
    <dbReference type="NCBI Taxonomy" id="2487017"/>
    <lineage>
        <taxon>Bacteria</taxon>
        <taxon>Pseudomonadati</taxon>
        <taxon>Bacteroidota</taxon>
        <taxon>Bacteroidia</taxon>
        <taxon>Marinilabiliales</taxon>
        <taxon>Marinifilaceae</taxon>
        <taxon>Ancylomarina</taxon>
    </lineage>
</organism>
<evidence type="ECO:0000313" key="1">
    <source>
        <dbReference type="EMBL" id="RUT73425.1"/>
    </source>
</evidence>
<evidence type="ECO:0000313" key="2">
    <source>
        <dbReference type="Proteomes" id="UP000282985"/>
    </source>
</evidence>
<dbReference type="OrthoDB" id="5701146at2"/>
<gene>
    <name evidence="1" type="ORF">DLK05_13160</name>
</gene>
<accession>A0A434AGC2</accession>
<keyword evidence="2" id="KW-1185">Reference proteome</keyword>
<name>A0A434AGC2_9BACT</name>
<proteinExistence type="predicted"/>
<protein>
    <submittedName>
        <fullName evidence="1">Uncharacterized protein</fullName>
    </submittedName>
</protein>
<dbReference type="RefSeq" id="WP_127344432.1">
    <property type="nucleotide sequence ID" value="NZ_RJJX01000021.1"/>
</dbReference>
<reference evidence="1 2" key="1">
    <citation type="submission" date="2018-11" db="EMBL/GenBank/DDBJ databases">
        <title>Parancylomarina longa gen. nov., sp. nov., isolated from sediments of southern Okinawa.</title>
        <authorList>
            <person name="Fu T."/>
        </authorList>
    </citation>
    <scope>NUCLEOTIDE SEQUENCE [LARGE SCALE GENOMIC DNA]</scope>
    <source>
        <strain evidence="1 2">T3-2 S1-C</strain>
    </source>
</reference>
<dbReference type="EMBL" id="RJJX01000021">
    <property type="protein sequence ID" value="RUT73425.1"/>
    <property type="molecule type" value="Genomic_DNA"/>
</dbReference>
<sequence>MKDLIYISCLVLIISFTNCHDPNRIRIKPGIGIDDISFEHSEPEDIFNYKGLYYSVREGTGHADGYDFSCYDNWKKYTFDNLGITFTFSTPCVENPDTFKLEFVNISLVNTPNAYLKNGIGIGKSKYEDVIKIYGKPSEDWENESFLSYDSPKIDFSFNEEGILYWVKIFRRNKKSKKRSEK</sequence>
<dbReference type="AlphaFoldDB" id="A0A434AGC2"/>